<comment type="caution">
    <text evidence="2">The sequence shown here is derived from an EMBL/GenBank/DDBJ whole genome shotgun (WGS) entry which is preliminary data.</text>
</comment>
<sequence>MPMNLAHRVLCRSSSWNRSAEREFVPWTLEHVELGDHVLEIGPGFCATTRVLVDIAPRLTAVEIDLDSAARLQRIHGEAVEVVCGDATALDLPDDSYSAAVCFTMLHHVPDAVLQDRLFSEAYRVLRPGGVFAGSDSRVSLRMRMLHIGDTYVPVDPARLPDRLRRAGYEDVHVDSTARRFRFRARKPA</sequence>
<name>A0A9X4M7H9_9ACTN</name>
<proteinExistence type="predicted"/>
<protein>
    <submittedName>
        <fullName evidence="2">Class I SAM-dependent methyltransferase</fullName>
    </submittedName>
</protein>
<keyword evidence="2" id="KW-0808">Transferase</keyword>
<dbReference type="Proteomes" id="UP001152755">
    <property type="component" value="Unassembled WGS sequence"/>
</dbReference>
<feature type="domain" description="Methyltransferase type 11" evidence="1">
    <location>
        <begin position="39"/>
        <end position="133"/>
    </location>
</feature>
<keyword evidence="3" id="KW-1185">Reference proteome</keyword>
<dbReference type="GO" id="GO:0008757">
    <property type="term" value="F:S-adenosylmethionine-dependent methyltransferase activity"/>
    <property type="evidence" value="ECO:0007669"/>
    <property type="project" value="InterPro"/>
</dbReference>
<dbReference type="Pfam" id="PF08241">
    <property type="entry name" value="Methyltransf_11"/>
    <property type="match status" value="1"/>
</dbReference>
<dbReference type="SUPFAM" id="SSF53335">
    <property type="entry name" value="S-adenosyl-L-methionine-dependent methyltransferases"/>
    <property type="match status" value="1"/>
</dbReference>
<keyword evidence="2" id="KW-0489">Methyltransferase</keyword>
<dbReference type="EMBL" id="JANRHA010000016">
    <property type="protein sequence ID" value="MDG3016698.1"/>
    <property type="molecule type" value="Genomic_DNA"/>
</dbReference>
<accession>A0A9X4M7H9</accession>
<evidence type="ECO:0000259" key="1">
    <source>
        <dbReference type="Pfam" id="PF08241"/>
    </source>
</evidence>
<dbReference type="InterPro" id="IPR013216">
    <property type="entry name" value="Methyltransf_11"/>
</dbReference>
<evidence type="ECO:0000313" key="3">
    <source>
        <dbReference type="Proteomes" id="UP001152755"/>
    </source>
</evidence>
<dbReference type="PANTHER" id="PTHR43591">
    <property type="entry name" value="METHYLTRANSFERASE"/>
    <property type="match status" value="1"/>
</dbReference>
<dbReference type="RefSeq" id="WP_332520635.1">
    <property type="nucleotide sequence ID" value="NZ_JANRHA010000016.1"/>
</dbReference>
<dbReference type="PANTHER" id="PTHR43591:SF110">
    <property type="entry name" value="RHODANESE DOMAIN-CONTAINING PROTEIN"/>
    <property type="match status" value="1"/>
</dbReference>
<dbReference type="Gene3D" id="3.40.50.150">
    <property type="entry name" value="Vaccinia Virus protein VP39"/>
    <property type="match status" value="1"/>
</dbReference>
<dbReference type="AlphaFoldDB" id="A0A9X4M7H9"/>
<dbReference type="CDD" id="cd02440">
    <property type="entry name" value="AdoMet_MTases"/>
    <property type="match status" value="1"/>
</dbReference>
<dbReference type="InterPro" id="IPR029063">
    <property type="entry name" value="SAM-dependent_MTases_sf"/>
</dbReference>
<organism evidence="2 3">
    <name type="scientific">Speluncibacter jeojiensis</name>
    <dbReference type="NCBI Taxonomy" id="2710754"/>
    <lineage>
        <taxon>Bacteria</taxon>
        <taxon>Bacillati</taxon>
        <taxon>Actinomycetota</taxon>
        <taxon>Actinomycetes</taxon>
        <taxon>Mycobacteriales</taxon>
        <taxon>Speluncibacteraceae</taxon>
        <taxon>Speluncibacter</taxon>
    </lineage>
</organism>
<gene>
    <name evidence="2" type="ORF">NVS88_19285</name>
</gene>
<reference evidence="2" key="1">
    <citation type="submission" date="2022-08" db="EMBL/GenBank/DDBJ databases">
        <title>Genome analysis of Corynebacteriales strain.</title>
        <authorList>
            <person name="Lee S.D."/>
        </authorList>
    </citation>
    <scope>NUCLEOTIDE SEQUENCE</scope>
    <source>
        <strain evidence="2">D3-21</strain>
    </source>
</reference>
<dbReference type="GO" id="GO:0032259">
    <property type="term" value="P:methylation"/>
    <property type="evidence" value="ECO:0007669"/>
    <property type="project" value="UniProtKB-KW"/>
</dbReference>
<evidence type="ECO:0000313" key="2">
    <source>
        <dbReference type="EMBL" id="MDG3016698.1"/>
    </source>
</evidence>